<feature type="compositionally biased region" description="Low complexity" evidence="1">
    <location>
        <begin position="3055"/>
        <end position="3082"/>
    </location>
</feature>
<evidence type="ECO:0000256" key="1">
    <source>
        <dbReference type="SAM" id="MobiDB-lite"/>
    </source>
</evidence>
<feature type="region of interest" description="Disordered" evidence="1">
    <location>
        <begin position="2770"/>
        <end position="2799"/>
    </location>
</feature>
<feature type="compositionally biased region" description="Basic and acidic residues" evidence="1">
    <location>
        <begin position="2565"/>
        <end position="2578"/>
    </location>
</feature>
<feature type="compositionally biased region" description="Polar residues" evidence="1">
    <location>
        <begin position="2550"/>
        <end position="2563"/>
    </location>
</feature>
<name>A0AAV4TAY3_9ARAC</name>
<evidence type="ECO:0000313" key="3">
    <source>
        <dbReference type="Proteomes" id="UP001054837"/>
    </source>
</evidence>
<dbReference type="PANTHER" id="PTHR14918:SF3">
    <property type="entry name" value="KICSTOR COMPLEX PROTEIN SZT2"/>
    <property type="match status" value="1"/>
</dbReference>
<feature type="region of interest" description="Disordered" evidence="1">
    <location>
        <begin position="3054"/>
        <end position="3109"/>
    </location>
</feature>
<accession>A0AAV4TAY3</accession>
<dbReference type="EMBL" id="BPLQ01009034">
    <property type="protein sequence ID" value="GIY41103.1"/>
    <property type="molecule type" value="Genomic_DNA"/>
</dbReference>
<proteinExistence type="predicted"/>
<reference evidence="2 3" key="1">
    <citation type="submission" date="2021-06" db="EMBL/GenBank/DDBJ databases">
        <title>Caerostris darwini draft genome.</title>
        <authorList>
            <person name="Kono N."/>
            <person name="Arakawa K."/>
        </authorList>
    </citation>
    <scope>NUCLEOTIDE SEQUENCE [LARGE SCALE GENOMIC DNA]</scope>
</reference>
<feature type="region of interest" description="Disordered" evidence="1">
    <location>
        <begin position="1845"/>
        <end position="1866"/>
    </location>
</feature>
<comment type="caution">
    <text evidence="2">The sequence shown here is derived from an EMBL/GenBank/DDBJ whole genome shotgun (WGS) entry which is preliminary data.</text>
</comment>
<feature type="compositionally biased region" description="Polar residues" evidence="1">
    <location>
        <begin position="2243"/>
        <end position="2259"/>
    </location>
</feature>
<dbReference type="Proteomes" id="UP001054837">
    <property type="component" value="Unassembled WGS sequence"/>
</dbReference>
<dbReference type="InterPro" id="IPR033228">
    <property type="entry name" value="SZT2"/>
</dbReference>
<keyword evidence="3" id="KW-1185">Reference proteome</keyword>
<feature type="compositionally biased region" description="Acidic residues" evidence="1">
    <location>
        <begin position="1850"/>
        <end position="1859"/>
    </location>
</feature>
<organism evidence="2 3">
    <name type="scientific">Caerostris darwini</name>
    <dbReference type="NCBI Taxonomy" id="1538125"/>
    <lineage>
        <taxon>Eukaryota</taxon>
        <taxon>Metazoa</taxon>
        <taxon>Ecdysozoa</taxon>
        <taxon>Arthropoda</taxon>
        <taxon>Chelicerata</taxon>
        <taxon>Arachnida</taxon>
        <taxon>Araneae</taxon>
        <taxon>Araneomorphae</taxon>
        <taxon>Entelegynae</taxon>
        <taxon>Araneoidea</taxon>
        <taxon>Araneidae</taxon>
        <taxon>Caerostris</taxon>
    </lineage>
</organism>
<feature type="compositionally biased region" description="Low complexity" evidence="1">
    <location>
        <begin position="2774"/>
        <end position="2790"/>
    </location>
</feature>
<protein>
    <submittedName>
        <fullName evidence="2">KICSTOR complex protein SZT2</fullName>
    </submittedName>
</protein>
<evidence type="ECO:0000313" key="2">
    <source>
        <dbReference type="EMBL" id="GIY41103.1"/>
    </source>
</evidence>
<feature type="region of interest" description="Disordered" evidence="1">
    <location>
        <begin position="2522"/>
        <end position="2615"/>
    </location>
</feature>
<sequence length="3668" mass="416639">MSSKDFSEFFEMENSSLEAKDVYVVMTNKYRISRNIRAQWYFKNLNKTLTFKWKTCEEECSEEIEIISAIPKLTEKFEVDTEENSSTVKIVSDTKIHFLSTQYRLVFCLDLSSSVSSVDVQHDDIFCEEIFGSLELSLKSICQPFFVPGSQFCFSPQIYITVIAHIPNCSAAAPQAIIQGWSLTPRNVDTLLDYLRGKLEQMCKLVKTVSSAVSDEQIQFMMSHDSSGIMVDSTIDGNKMIKKVLDFSADISTLKVIQYGILALQLLPENSSAGIVVITDGILNFPTCKSLDSLLTQLRNSTIACSFIQLGSPFHAFSCFGRVPYKELMEFIANATCGAYFPTCKYGVPNIMNGNEINSYHKALLLWNFQKTNTSCFLEAYEPSHSTESYWHVDNPHFYTVAHQSRVKKKHTEGTWKVSLENLLSCRLREGYSVRNVLIDEAKNTTEIRLVLPWMLSTNIEYLITSGPVPGRQWKNNSSDVPQCHFEIIVDGCYEFLHDVTCSDKKPIRSLYRKTVITQFWSYIKNLSNTDQILTQLHSFALNPAYYIVPDSLKNGVPLFYFSTNPATRILQSNDFAPSLTRNISSLQFASFWKTLCLLDINVWQKWMHAHRIGVILQHDTPLQKNLHLPNSSGRYAHVQCRQAMNTLHTVLSELTSFVLVENHSYIKLLFDDPDKPPVSFYVIRVTSKPPCVVIRLAFLGGLPGHQRYEIVNKVREKILNSTVKCSTGKDYFQSSPQQSFSSESHCCFILKKPVEKILIRYEKLPTNFLVSVSHSQENTKTMPYQQKHLDSGLYADAMATLSKYLMQQRWIYTLQYESYSSLDLKSASKILYTLTKVRLHEGFHFSHSSLGIIYMVQEIPVEVPKESSCNLIDRETNCCVVQYIIFPPHTNTTVKDCISEEDDTELTEADGELQLITECWIEPQYGIAIMPPETEYLNGLKFEELPSAIHQKDLEITQVLTTFEHLCAVCQKTPKLPDTSLPIQSKAEADIQVVKSLPNIPVLSKKEQVDQSNTIIIPYAFNLTSLLPKCPQTQLTFSTLHEATNNRNERGTCGNIIFFDYLIENLKYFHDQEISLSLEDCAICLFQILHRNCDSVNPTTPEFTVFPHPEFTISKGTFQKNSFINLKRCELCNEHDSSRVCIDFNQQTIPNDVKDCIPKWRCFAKGCSSSHVILTLVPATYEDLKKLYSPCHPTNQKVIEQEVQDIQNVPTTKNLDSSVSMIENPDNEIEMAKEDILQMNALPLPIYVYNCVSSSIVNQLVHLHKCSPVVDKYENHIFDCECHQEDSKKSTILNGQEEGKKTVDLILLKEHCSLIEKAFSKAFAYGVYRSLLNGFDIQKCDAIAAIDNICEESLLEIDITQFLFMICGHVKDFFTKRSVKQMQLSQEYHENNVSTQELAQEEATELDKSLGKSYFPLSILEKYQPCEQLHQKHLSVKEKFSDIIKSFFKDISSRPDYFFFCPAEDDQMEDDSVMNEREENPEEDILSEGAVVFEGESIEKEPDKCSNLADEDVLSKSCFNTNSSVSSIDKDTELNSLQDKNTFPPLIVHFSCSVQSSSQALKSCPLTRLPTCLNDIINCLDSENHEISLDDLKVTLDIYCLTIPPDVENPEVTRRRIYSTSFSSNSPVPEADNYQKHFMKDDENGSNCSDVASDTLQAGSLTNLPNSLLNFQREAVYQCVEKINWLLQDEKVSVALNSFPITPEIINMVVNHVKSSKEKPCCIIKEIPLTFVYGPENSLDKFTQAFKRMTPAGYRLEEVNGFYYLVIDTDSEQKSNSEASLDIAQFNILKGIPHSDDSTELKIIAEKIKDTPVFPNKDFPENLEHRGSEVENEVFSLVRDKKLQHLQPDEDSETEDGAEDTKPKAKFRKSSIKRLGSCVHTCQRQSLWETERKKGTSSKKQCLGCKRGISLEDDNISKDEPLIDAEGITKIPAVATVDESSPDASLDIKTQQESLTQISSARFKTSDSDEPTADKDAEYGEFLLSNIEDGYDGDSSDSGSDFDLINSLDTKRPVLPRFWLIMNVCKNEVIVYFHMREQSEDDPELIQNKSVLSEVVTIIAKICKEVNQILLLNSLWDIRMCHRLIVAEENEDLWKGNDSNCTVGSDDLDYVMEDPEKHYLAAALKFDSGAFGCPIVWVTHFRLHHRLAVNAPGSHKSCGMQALRSVLNTFSVNNRENMFVYQESSGKVFYIRLFEIYCDVDHQRNGDDMSLVDRYSSMQSLPTRGTLNECDIDNDFRPRVNSGASDSYRQDSISTSSTSRKHQKCVAMYVHGIGEVGTDIRKDLVQVLQNRLNEGVLDQINMMFCRNPLCMLTPEDVQFIQNTNNPPAHELFFTLPVKLLEYAHAIHVYLRQNLLHFLYTPKYTDNKKETHFKVYWDNPQEWSQIDDNDIFIYHPQQTLGRPGGKGITCVILSLVTGQRKPFQTLDIQSPNPSAYQDGLSESECADLTVTMPYNPKNERTPGPMALVRYQLWHVGKDNIEYVEKQLRSAIHHALWDLLLEYRALTSATSDAAYSEEAICNSEPSTPIRGRRTGLVNIDTNAPKDLHSNVKFQSTKEMSSSVPDITDKSHSASPHLKDTSAFSFPKPLSAKPEFNSPVPKESSQPSTPSRLKPDKRNLNFMYHTSLKPFCELGDKLGCSNLARNVLIAPSRHSVNFLLKEIMKIIKPLQKDFVPKVYIKTTDAVSGDVDFVPCDPSERILIDEKNTPGLATDLIMVGRNERQWRCFIGLGGFMKFHEICLEGVKPYQRHLTHVCDHRNIEYYPESIPSSPTFGNKSNSSITSSSPNLKTSNARPSESLSPTIPTFVPRQRLLLVYAEDKKVTVYLYNWAQDLTQNIMESITRLNKWHHYRNSLLNNLLFQKIGIFHGLEVIQSFDVEKNTKDSKSSIAKAEVDTSPHSTLIFIEQLIKHHSFPSKENQNTSTSASTKSSLTNYKPTHKLKTLKNIRPPVPFQLSHYVNYKDEVMAHGLQFLNAIVPQRKDMQALYNMWQTRGSNVTHPFDRVFQDLKRQARLSHYCLTPLLFSPSWRYKVAPIRDHALEPFDQLLTSMEKVPEITTSNRSRHSSGSSLKTSEFSSSGGSTSTRMRRMSGAAGYPGSNQGSPKLRTKTPSEETWHSTVCHHYLQEYVQYLHTVGFVALQSSETAEKRFSVGSDDDRLSRSDSFSRRRGSPNYLIKCMLGGLLVFELGLSDPYAFGHLYSLECSRFAACNPRTLSSQFTAAFLDELDKVKMNINLHSFTYDYHLRTIHSYISGRQLIFRQGYHLTSFLDDFIKYYQKVPTGARNSVFSGTLLIPDVNMSGDQLYNYIISHNKLYGMSVLRMIPIILLDNNSNIDTEYALVELSAQKASYKDVNDVCQMGSFDVGILINQNTTDPALEPNSLILNFYIILTSQRDLYPKLSNFGATLGSFQTVRLGSSISSSAFSSRKTSTVSLVAERLESSGEESVHSTDSGGRSKRASVVRRRMCDEDVMYLGYYSSQETMMQQVLHQQAEAARLHLKQVVQQASVHCRRDFLWSSLLPRSLREDNSSKDHSLSSYGEFAELLELVSIVPLNGVDSKLTPFMVMHLSWYTTLAPVLKTKYTESHREFVSPDNNSLYVVVSNTNCPDSFMLLTVDTKVNRAELCLVFREQPTDFESSQEKPSQRILALQNLVEEFVNACCFHLWTCILPL</sequence>
<gene>
    <name evidence="2" type="primary">Szt2</name>
    <name evidence="2" type="ORF">CDAR_603501</name>
</gene>
<dbReference type="PANTHER" id="PTHR14918">
    <property type="entry name" value="KICSTOR COMPLEX PROTEIN SZT2"/>
    <property type="match status" value="1"/>
</dbReference>
<feature type="region of interest" description="Disordered" evidence="1">
    <location>
        <begin position="2235"/>
        <end position="2260"/>
    </location>
</feature>
<dbReference type="GO" id="GO:0005777">
    <property type="term" value="C:peroxisome"/>
    <property type="evidence" value="ECO:0007669"/>
    <property type="project" value="InterPro"/>
</dbReference>